<dbReference type="GO" id="GO:0048188">
    <property type="term" value="C:Set1C/COMPASS complex"/>
    <property type="evidence" value="ECO:0007669"/>
    <property type="project" value="TreeGrafter"/>
</dbReference>
<evidence type="ECO:0000256" key="7">
    <source>
        <dbReference type="SAM" id="MobiDB-lite"/>
    </source>
</evidence>
<feature type="compositionally biased region" description="Basic and acidic residues" evidence="7">
    <location>
        <begin position="185"/>
        <end position="205"/>
    </location>
</feature>
<dbReference type="InterPro" id="IPR044570">
    <property type="entry name" value="Set1-like"/>
</dbReference>
<dbReference type="InterPro" id="IPR035979">
    <property type="entry name" value="RBD_domain_sf"/>
</dbReference>
<dbReference type="InterPro" id="IPR000504">
    <property type="entry name" value="RRM_dom"/>
</dbReference>
<dbReference type="SUPFAM" id="SSF54928">
    <property type="entry name" value="RNA-binding domain, RBD"/>
    <property type="match status" value="1"/>
</dbReference>
<keyword evidence="5" id="KW-0156">Chromatin regulator</keyword>
<feature type="compositionally biased region" description="Low complexity" evidence="7">
    <location>
        <begin position="14"/>
        <end position="36"/>
    </location>
</feature>
<dbReference type="GO" id="GO:0032259">
    <property type="term" value="P:methylation"/>
    <property type="evidence" value="ECO:0007669"/>
    <property type="project" value="UniProtKB-KW"/>
</dbReference>
<organism evidence="9 10">
    <name type="scientific">Pristionchus fissidentatus</name>
    <dbReference type="NCBI Taxonomy" id="1538716"/>
    <lineage>
        <taxon>Eukaryota</taxon>
        <taxon>Metazoa</taxon>
        <taxon>Ecdysozoa</taxon>
        <taxon>Nematoda</taxon>
        <taxon>Chromadorea</taxon>
        <taxon>Rhabditida</taxon>
        <taxon>Rhabditina</taxon>
        <taxon>Diplogasteromorpha</taxon>
        <taxon>Diplogasteroidea</taxon>
        <taxon>Neodiplogasteridae</taxon>
        <taxon>Pristionchus</taxon>
    </lineage>
</organism>
<evidence type="ECO:0000256" key="1">
    <source>
        <dbReference type="ARBA" id="ARBA00004123"/>
    </source>
</evidence>
<evidence type="ECO:0000313" key="9">
    <source>
        <dbReference type="EMBL" id="GMT19895.1"/>
    </source>
</evidence>
<feature type="region of interest" description="Disordered" evidence="7">
    <location>
        <begin position="90"/>
        <end position="248"/>
    </location>
</feature>
<feature type="region of interest" description="Disordered" evidence="7">
    <location>
        <begin position="1"/>
        <end position="53"/>
    </location>
</feature>
<dbReference type="EMBL" id="BTSY01000003">
    <property type="protein sequence ID" value="GMT19895.1"/>
    <property type="molecule type" value="Genomic_DNA"/>
</dbReference>
<feature type="compositionally biased region" description="Basic and acidic residues" evidence="7">
    <location>
        <begin position="41"/>
        <end position="53"/>
    </location>
</feature>
<feature type="non-terminal residue" evidence="9">
    <location>
        <position position="536"/>
    </location>
</feature>
<evidence type="ECO:0000256" key="3">
    <source>
        <dbReference type="ARBA" id="ARBA00022679"/>
    </source>
</evidence>
<evidence type="ECO:0000256" key="6">
    <source>
        <dbReference type="ARBA" id="ARBA00023242"/>
    </source>
</evidence>
<keyword evidence="3" id="KW-0808">Transferase</keyword>
<evidence type="ECO:0000259" key="8">
    <source>
        <dbReference type="SMART" id="SM00360"/>
    </source>
</evidence>
<feature type="compositionally biased region" description="Basic and acidic residues" evidence="7">
    <location>
        <begin position="274"/>
        <end position="298"/>
    </location>
</feature>
<dbReference type="GO" id="GO:0003723">
    <property type="term" value="F:RNA binding"/>
    <property type="evidence" value="ECO:0007669"/>
    <property type="project" value="InterPro"/>
</dbReference>
<keyword evidence="10" id="KW-1185">Reference proteome</keyword>
<dbReference type="PANTHER" id="PTHR45814:SF2">
    <property type="entry name" value="HISTONE-LYSINE N-METHYLTRANSFERASE SETD1"/>
    <property type="match status" value="1"/>
</dbReference>
<dbReference type="InterPro" id="IPR012677">
    <property type="entry name" value="Nucleotide-bd_a/b_plait_sf"/>
</dbReference>
<proteinExistence type="predicted"/>
<dbReference type="PANTHER" id="PTHR45814">
    <property type="entry name" value="HISTONE-LYSINE N-METHYLTRANSFERASE SETD1"/>
    <property type="match status" value="1"/>
</dbReference>
<evidence type="ECO:0000256" key="5">
    <source>
        <dbReference type="ARBA" id="ARBA00022853"/>
    </source>
</evidence>
<keyword evidence="2" id="KW-0489">Methyltransferase</keyword>
<dbReference type="SMART" id="SM00360">
    <property type="entry name" value="RRM"/>
    <property type="match status" value="1"/>
</dbReference>
<accession>A0AAV5VJQ9</accession>
<feature type="compositionally biased region" description="Basic and acidic residues" evidence="7">
    <location>
        <begin position="90"/>
        <end position="123"/>
    </location>
</feature>
<keyword evidence="6" id="KW-0539">Nucleus</keyword>
<feature type="domain" description="RRM" evidence="8">
    <location>
        <begin position="401"/>
        <end position="475"/>
    </location>
</feature>
<dbReference type="Gene3D" id="3.30.70.330">
    <property type="match status" value="1"/>
</dbReference>
<keyword evidence="4" id="KW-0949">S-adenosyl-L-methionine</keyword>
<comment type="subcellular location">
    <subcellularLocation>
        <location evidence="1">Nucleus</location>
    </subcellularLocation>
</comment>
<comment type="caution">
    <text evidence="9">The sequence shown here is derived from an EMBL/GenBank/DDBJ whole genome shotgun (WGS) entry which is preliminary data.</text>
</comment>
<gene>
    <name evidence="9" type="ORF">PFISCL1PPCAC_11192</name>
</gene>
<evidence type="ECO:0000256" key="4">
    <source>
        <dbReference type="ARBA" id="ARBA00022691"/>
    </source>
</evidence>
<dbReference type="GO" id="GO:0042800">
    <property type="term" value="F:histone H3K4 methyltransferase activity"/>
    <property type="evidence" value="ECO:0007669"/>
    <property type="project" value="InterPro"/>
</dbReference>
<dbReference type="AlphaFoldDB" id="A0AAV5VJQ9"/>
<reference evidence="9" key="1">
    <citation type="submission" date="2023-10" db="EMBL/GenBank/DDBJ databases">
        <title>Genome assembly of Pristionchus species.</title>
        <authorList>
            <person name="Yoshida K."/>
            <person name="Sommer R.J."/>
        </authorList>
    </citation>
    <scope>NUCLEOTIDE SEQUENCE</scope>
    <source>
        <strain evidence="9">RS5133</strain>
    </source>
</reference>
<protein>
    <recommendedName>
        <fullName evidence="8">RRM domain-containing protein</fullName>
    </recommendedName>
</protein>
<name>A0AAV5VJQ9_9BILA</name>
<evidence type="ECO:0000313" key="10">
    <source>
        <dbReference type="Proteomes" id="UP001432322"/>
    </source>
</evidence>
<dbReference type="Proteomes" id="UP001432322">
    <property type="component" value="Unassembled WGS sequence"/>
</dbReference>
<feature type="region of interest" description="Disordered" evidence="7">
    <location>
        <begin position="264"/>
        <end position="324"/>
    </location>
</feature>
<sequence>MESRKTHTGDSQPSTSWSASTRSSSSSHSTRTATRSMQSTEVHRAGDVRFTRDDYCDTRMGTVREETKSESRHRAVWIGDYLERMRKAKRMEAEEEKRKEEEVRKREEEKKKVEEEAQREAAKAKPFGRPRQTIDPTTPKIDIVLKKSTVSPKEGVKATVPNGEVTISPAVEAKAEEPTDAVPNEETKDRSVTISPKEEVKREDSSNNVSVPSKEVVAVDPYSTVPVKEAEDRSTTVPINNETVEEQPVSLPIEKATVVVDEKVPSAKTNGMQQEKEKKIEGEMRKIETPERSRRERSASQQPLPDGSKPQQQPMAPPPPHGHGFIRLYKVALDSTITGKGKDRVFRYNGKCVGEKYKYLDYHAAPSDPRSKFRRTEPPKNLLVPKMLVDDQYTGIPPKREVTISNLSDNVNKEFLTKMLMNQKLEAEEVLVIYHPTTKKHLNMALILFKKSSDARAFVEANDGHNVMGIPMTCILDPFAALLNSMFVTATKLDCMPPLPYLQGMSEHSLSLRREEIVGKKEATPPPEPVAAAAAA</sequence>
<evidence type="ECO:0000256" key="2">
    <source>
        <dbReference type="ARBA" id="ARBA00022603"/>
    </source>
</evidence>